<protein>
    <submittedName>
        <fullName evidence="1">Uncharacterized protein</fullName>
    </submittedName>
</protein>
<sequence>MEIDGVCLLVCGKCWRSWPWLRSLLVGRESLMTIRCPVRVSRQCKQPLPTRLGLLDQVAVVG</sequence>
<dbReference type="EMBL" id="QXBN01000007">
    <property type="protein sequence ID" value="RIT39784.1"/>
    <property type="molecule type" value="Genomic_DNA"/>
</dbReference>
<gene>
    <name evidence="1" type="ORF">D2E76_10930</name>
</gene>
<accession>A0ABD7HPS8</accession>
<dbReference type="Proteomes" id="UP000284557">
    <property type="component" value="Unassembled WGS sequence"/>
</dbReference>
<evidence type="ECO:0000313" key="1">
    <source>
        <dbReference type="EMBL" id="RIT39784.1"/>
    </source>
</evidence>
<organism evidence="1 2">
    <name type="scientific">Mycobacteroides abscessus</name>
    <dbReference type="NCBI Taxonomy" id="36809"/>
    <lineage>
        <taxon>Bacteria</taxon>
        <taxon>Bacillati</taxon>
        <taxon>Actinomycetota</taxon>
        <taxon>Actinomycetes</taxon>
        <taxon>Mycobacteriales</taxon>
        <taxon>Mycobacteriaceae</taxon>
        <taxon>Mycobacteroides</taxon>
    </lineage>
</organism>
<name>A0ABD7HPS8_9MYCO</name>
<proteinExistence type="predicted"/>
<dbReference type="AlphaFoldDB" id="A0ABD7HPS8"/>
<evidence type="ECO:0000313" key="2">
    <source>
        <dbReference type="Proteomes" id="UP000284557"/>
    </source>
</evidence>
<reference evidence="1 2" key="1">
    <citation type="submission" date="2018-08" db="EMBL/GenBank/DDBJ databases">
        <title>Linezolid Resistance in Mycobacterium abscessus: MIC Distribution and Comprehensive Investigation of Resistance Mechanisms.</title>
        <authorList>
            <person name="Ye M."/>
            <person name="Xu L."/>
            <person name="Zou Y."/>
            <person name="Li B."/>
            <person name="Guo Q."/>
            <person name="Zhang Y."/>
            <person name="Zhan M."/>
            <person name="Xu B."/>
            <person name="Yu F."/>
            <person name="Zhang Z."/>
            <person name="Chu H."/>
        </authorList>
    </citation>
    <scope>NUCLEOTIDE SEQUENCE [LARGE SCALE GENOMIC DNA]</scope>
    <source>
        <strain evidence="1 2">G143</strain>
    </source>
</reference>
<comment type="caution">
    <text evidence="1">The sequence shown here is derived from an EMBL/GenBank/DDBJ whole genome shotgun (WGS) entry which is preliminary data.</text>
</comment>